<evidence type="ECO:0000259" key="6">
    <source>
        <dbReference type="Pfam" id="PF00149"/>
    </source>
</evidence>
<keyword evidence="8" id="KW-1185">Reference proteome</keyword>
<dbReference type="Gene3D" id="3.60.21.10">
    <property type="match status" value="1"/>
</dbReference>
<dbReference type="GO" id="GO:0016020">
    <property type="term" value="C:membrane"/>
    <property type="evidence" value="ECO:0007669"/>
    <property type="project" value="GOC"/>
</dbReference>
<organism evidence="7 8">
    <name type="scientific">Gelidibacter algens</name>
    <dbReference type="NCBI Taxonomy" id="49280"/>
    <lineage>
        <taxon>Bacteria</taxon>
        <taxon>Pseudomonadati</taxon>
        <taxon>Bacteroidota</taxon>
        <taxon>Flavobacteriia</taxon>
        <taxon>Flavobacteriales</taxon>
        <taxon>Flavobacteriaceae</taxon>
        <taxon>Gelidibacter</taxon>
    </lineage>
</organism>
<dbReference type="InterPro" id="IPR004843">
    <property type="entry name" value="Calcineurin-like_PHP"/>
</dbReference>
<dbReference type="GO" id="GO:0046872">
    <property type="term" value="F:metal ion binding"/>
    <property type="evidence" value="ECO:0007669"/>
    <property type="project" value="UniProtKB-KW"/>
</dbReference>
<evidence type="ECO:0000256" key="5">
    <source>
        <dbReference type="ARBA" id="ARBA00023211"/>
    </source>
</evidence>
<evidence type="ECO:0000256" key="2">
    <source>
        <dbReference type="ARBA" id="ARBA00022519"/>
    </source>
</evidence>
<keyword evidence="5" id="KW-0464">Manganese</keyword>
<dbReference type="PANTHER" id="PTHR34990">
    <property type="entry name" value="UDP-2,3-DIACYLGLUCOSAMINE HYDROLASE-RELATED"/>
    <property type="match status" value="1"/>
</dbReference>
<dbReference type="InterPro" id="IPR029052">
    <property type="entry name" value="Metallo-depent_PP-like"/>
</dbReference>
<accession>A0A327SLP3</accession>
<reference evidence="7 8" key="1">
    <citation type="submission" date="2018-06" db="EMBL/GenBank/DDBJ databases">
        <title>Genomic Encyclopedia of Archaeal and Bacterial Type Strains, Phase II (KMG-II): from individual species to whole genera.</title>
        <authorList>
            <person name="Goeker M."/>
        </authorList>
    </citation>
    <scope>NUCLEOTIDE SEQUENCE [LARGE SCALE GENOMIC DNA]</scope>
    <source>
        <strain evidence="7 8">DSM 12408</strain>
    </source>
</reference>
<dbReference type="CDD" id="cd07398">
    <property type="entry name" value="MPP_YbbF-LpxH"/>
    <property type="match status" value="1"/>
</dbReference>
<name>A0A327SLP3_9FLAO</name>
<dbReference type="InterPro" id="IPR043461">
    <property type="entry name" value="LpxH-like"/>
</dbReference>
<gene>
    <name evidence="7" type="ORF">LX77_00892</name>
</gene>
<dbReference type="Pfam" id="PF00149">
    <property type="entry name" value="Metallophos"/>
    <property type="match status" value="1"/>
</dbReference>
<dbReference type="GO" id="GO:0008758">
    <property type="term" value="F:UDP-2,3-diacylglucosamine hydrolase activity"/>
    <property type="evidence" value="ECO:0007669"/>
    <property type="project" value="TreeGrafter"/>
</dbReference>
<feature type="domain" description="Calcineurin-like phosphoesterase" evidence="6">
    <location>
        <begin position="18"/>
        <end position="215"/>
    </location>
</feature>
<evidence type="ECO:0000256" key="4">
    <source>
        <dbReference type="ARBA" id="ARBA00023136"/>
    </source>
</evidence>
<evidence type="ECO:0000256" key="3">
    <source>
        <dbReference type="ARBA" id="ARBA00022723"/>
    </source>
</evidence>
<evidence type="ECO:0000313" key="7">
    <source>
        <dbReference type="EMBL" id="RAJ26637.1"/>
    </source>
</evidence>
<dbReference type="EMBL" id="QLLQ01000002">
    <property type="protein sequence ID" value="RAJ26637.1"/>
    <property type="molecule type" value="Genomic_DNA"/>
</dbReference>
<sequence length="290" mass="33290">MSAETESKPLKLKRKVEVAVISDVHLGTYGCHAKELLTYLSSIDPKKLVLNGDIVDIWQFSKRYFPKSHLKVIKKLIDMAADGVEVIYITGNHDEMLRKFSGTSIGNISIVDKTVLELDGKKAWIFHGDVFDVSIQNAKWLAKLGGYGYDMLIVLNGIINWCLEKSGRERYSLSKKIKNSVKSALKYINNFEDVVSDLAIENNYDYVICGHIHQPKMLLKENKMGKTMYLNSGDWVENFTALEYQFKRWKIYNYQHDKLSAFFGDEELKDMDIKDLIAAITIIDPKKNKF</sequence>
<dbReference type="GO" id="GO:0009245">
    <property type="term" value="P:lipid A biosynthetic process"/>
    <property type="evidence" value="ECO:0007669"/>
    <property type="project" value="TreeGrafter"/>
</dbReference>
<dbReference type="Proteomes" id="UP000248987">
    <property type="component" value="Unassembled WGS sequence"/>
</dbReference>
<keyword evidence="4" id="KW-0472">Membrane</keyword>
<keyword evidence="2" id="KW-0997">Cell inner membrane</keyword>
<protein>
    <submittedName>
        <fullName evidence="7">UDP-2,3-diacylglucosamine pyrophosphatase LpxH</fullName>
    </submittedName>
</protein>
<dbReference type="AlphaFoldDB" id="A0A327SLP3"/>
<proteinExistence type="predicted"/>
<keyword evidence="1" id="KW-1003">Cell membrane</keyword>
<dbReference type="SUPFAM" id="SSF56300">
    <property type="entry name" value="Metallo-dependent phosphatases"/>
    <property type="match status" value="1"/>
</dbReference>
<evidence type="ECO:0000313" key="8">
    <source>
        <dbReference type="Proteomes" id="UP000248987"/>
    </source>
</evidence>
<dbReference type="PANTHER" id="PTHR34990:SF2">
    <property type="entry name" value="BLL8164 PROTEIN"/>
    <property type="match status" value="1"/>
</dbReference>
<comment type="caution">
    <text evidence="7">The sequence shown here is derived from an EMBL/GenBank/DDBJ whole genome shotgun (WGS) entry which is preliminary data.</text>
</comment>
<keyword evidence="3" id="KW-0479">Metal-binding</keyword>
<evidence type="ECO:0000256" key="1">
    <source>
        <dbReference type="ARBA" id="ARBA00022475"/>
    </source>
</evidence>